<dbReference type="EMBL" id="MT939242">
    <property type="protein sequence ID" value="QOI68857.1"/>
    <property type="molecule type" value="Genomic_DNA"/>
</dbReference>
<reference evidence="1 2" key="1">
    <citation type="submission" date="2020-08" db="EMBL/GenBank/DDBJ databases">
        <authorList>
            <person name="Canfield G.S."/>
            <person name="Duerkop B.A."/>
        </authorList>
    </citation>
    <scope>NUCLEOTIDE SEQUENCE [LARGE SCALE GENOMIC DNA]</scope>
</reference>
<protein>
    <submittedName>
        <fullName evidence="1">Uncharacterized protein</fullName>
    </submittedName>
</protein>
<evidence type="ECO:0000313" key="2">
    <source>
        <dbReference type="Proteomes" id="UP000593991"/>
    </source>
</evidence>
<sequence>MDRRLFSTEFTNGYCVTVFSQSEFELQYYVEIFHVNEPQDTHRVEFNSAREVFGYLSDIQSYKQKD</sequence>
<gene>
    <name evidence="1" type="ORF">phi9184_ORF038</name>
</gene>
<dbReference type="Proteomes" id="UP000593991">
    <property type="component" value="Segment"/>
</dbReference>
<organism evidence="1 2">
    <name type="scientific">Enterococcus phage 9184</name>
    <dbReference type="NCBI Taxonomy" id="2763103"/>
    <lineage>
        <taxon>Viruses</taxon>
        <taxon>Duplodnaviria</taxon>
        <taxon>Heunggongvirae</taxon>
        <taxon>Uroviricota</taxon>
        <taxon>Caudoviricetes</taxon>
        <taxon>Thiercelinvirus</taxon>
        <taxon>Thiercelinvirus v9184</taxon>
    </lineage>
</organism>
<name>A0A7L8ZIR9_9CAUD</name>
<keyword evidence="2" id="KW-1185">Reference proteome</keyword>
<accession>A0A7L8ZIR9</accession>
<evidence type="ECO:0000313" key="1">
    <source>
        <dbReference type="EMBL" id="QOI68857.1"/>
    </source>
</evidence>
<proteinExistence type="predicted"/>